<organism evidence="7">
    <name type="scientific">mine drainage metagenome</name>
    <dbReference type="NCBI Taxonomy" id="410659"/>
    <lineage>
        <taxon>unclassified sequences</taxon>
        <taxon>metagenomes</taxon>
        <taxon>ecological metagenomes</taxon>
    </lineage>
</organism>
<feature type="transmembrane region" description="Helical" evidence="6">
    <location>
        <begin position="135"/>
        <end position="155"/>
    </location>
</feature>
<evidence type="ECO:0000256" key="4">
    <source>
        <dbReference type="ARBA" id="ARBA00022989"/>
    </source>
</evidence>
<dbReference type="EMBL" id="MLJW01002961">
    <property type="protein sequence ID" value="OIQ73199.1"/>
    <property type="molecule type" value="Genomic_DNA"/>
</dbReference>
<keyword evidence="3 6" id="KW-0812">Transmembrane</keyword>
<dbReference type="AlphaFoldDB" id="A0A1J5PZF7"/>
<evidence type="ECO:0000256" key="5">
    <source>
        <dbReference type="ARBA" id="ARBA00023136"/>
    </source>
</evidence>
<comment type="caution">
    <text evidence="7">The sequence shown here is derived from an EMBL/GenBank/DDBJ whole genome shotgun (WGS) entry which is preliminary data.</text>
</comment>
<keyword evidence="4 6" id="KW-1133">Transmembrane helix</keyword>
<dbReference type="InterPro" id="IPR002010">
    <property type="entry name" value="T3SS_IM_R"/>
</dbReference>
<dbReference type="PRINTS" id="PR00953">
    <property type="entry name" value="TYPE3IMRPROT"/>
</dbReference>
<dbReference type="Pfam" id="PF01311">
    <property type="entry name" value="Bac_export_1"/>
    <property type="match status" value="1"/>
</dbReference>
<sequence>MGLGFVVYLLMTAIQAAGSFIDLFGGFTMASAFDPLSLSQTAVFGRLHQYMTVLLLLVTDAHFMVIQGFFRSYEAIPLNGSLPMSSLSNALVTSMGGFFVAALQIAAPLIGVLFLADVGLGLLTKVAPALNAFQLGFPLKILLTLLLAGLTFPMLPDAAAELARRATTIITGLGH</sequence>
<name>A0A1J5PZF7_9ZZZZ</name>
<keyword evidence="7" id="KW-0282">Flagellum</keyword>
<keyword evidence="5 6" id="KW-0472">Membrane</keyword>
<dbReference type="PANTHER" id="PTHR30065:SF1">
    <property type="entry name" value="SURFACE PRESENTATION OF ANTIGENS PROTEIN SPAR"/>
    <property type="match status" value="1"/>
</dbReference>
<comment type="subcellular location">
    <subcellularLocation>
        <location evidence="1">Cell membrane</location>
        <topology evidence="1">Multi-pass membrane protein</topology>
    </subcellularLocation>
</comment>
<keyword evidence="7" id="KW-0969">Cilium</keyword>
<dbReference type="GO" id="GO:0005886">
    <property type="term" value="C:plasma membrane"/>
    <property type="evidence" value="ECO:0007669"/>
    <property type="project" value="UniProtKB-SubCell"/>
</dbReference>
<evidence type="ECO:0000256" key="1">
    <source>
        <dbReference type="ARBA" id="ARBA00004651"/>
    </source>
</evidence>
<evidence type="ECO:0000313" key="7">
    <source>
        <dbReference type="EMBL" id="OIQ73199.1"/>
    </source>
</evidence>
<keyword evidence="2" id="KW-1003">Cell membrane</keyword>
<proteinExistence type="predicted"/>
<evidence type="ECO:0000256" key="6">
    <source>
        <dbReference type="SAM" id="Phobius"/>
    </source>
</evidence>
<feature type="transmembrane region" description="Helical" evidence="6">
    <location>
        <begin position="91"/>
        <end position="115"/>
    </location>
</feature>
<reference evidence="7" key="1">
    <citation type="submission" date="2016-10" db="EMBL/GenBank/DDBJ databases">
        <title>Sequence of Gallionella enrichment culture.</title>
        <authorList>
            <person name="Poehlein A."/>
            <person name="Muehling M."/>
            <person name="Daniel R."/>
        </authorList>
    </citation>
    <scope>NUCLEOTIDE SEQUENCE</scope>
</reference>
<feature type="transmembrane region" description="Helical" evidence="6">
    <location>
        <begin position="48"/>
        <end position="70"/>
    </location>
</feature>
<accession>A0A1J5PZF7</accession>
<evidence type="ECO:0000256" key="2">
    <source>
        <dbReference type="ARBA" id="ARBA00022475"/>
    </source>
</evidence>
<dbReference type="GO" id="GO:0006605">
    <property type="term" value="P:protein targeting"/>
    <property type="evidence" value="ECO:0007669"/>
    <property type="project" value="InterPro"/>
</dbReference>
<keyword evidence="7" id="KW-0966">Cell projection</keyword>
<dbReference type="PANTHER" id="PTHR30065">
    <property type="entry name" value="FLAGELLAR BIOSYNTHETIC PROTEIN FLIR"/>
    <property type="match status" value="1"/>
</dbReference>
<evidence type="ECO:0000256" key="3">
    <source>
        <dbReference type="ARBA" id="ARBA00022692"/>
    </source>
</evidence>
<gene>
    <name evidence="7" type="primary">fliR_12</name>
    <name evidence="7" type="ORF">GALL_451640</name>
</gene>
<protein>
    <submittedName>
        <fullName evidence="7">Flagellar biosynthetic protein FliR</fullName>
    </submittedName>
</protein>